<dbReference type="Pfam" id="PF10544">
    <property type="entry name" value="T5orf172"/>
    <property type="match status" value="1"/>
</dbReference>
<proteinExistence type="predicted"/>
<dbReference type="InterPro" id="IPR018306">
    <property type="entry name" value="Phage_T5_Orf172_DNA-bd"/>
</dbReference>
<reference evidence="2 3" key="1">
    <citation type="submission" date="2016-10" db="EMBL/GenBank/DDBJ databases">
        <authorList>
            <person name="de Groot N.N."/>
        </authorList>
    </citation>
    <scope>NUCLEOTIDE SEQUENCE [LARGE SCALE GENOMIC DNA]</scope>
    <source>
        <strain evidence="2 3">DSM 9236</strain>
    </source>
</reference>
<protein>
    <submittedName>
        <fullName evidence="2">T5orf172 domain-containing protein</fullName>
    </submittedName>
</protein>
<gene>
    <name evidence="2" type="ORF">SAMN05216245_1296</name>
</gene>
<dbReference type="AlphaFoldDB" id="A0A1I2E5Y0"/>
<evidence type="ECO:0000313" key="3">
    <source>
        <dbReference type="Proteomes" id="UP000198896"/>
    </source>
</evidence>
<name>A0A1I2E5Y0_9FIRM</name>
<keyword evidence="3" id="KW-1185">Reference proteome</keyword>
<evidence type="ECO:0000313" key="2">
    <source>
        <dbReference type="EMBL" id="SFE88046.1"/>
    </source>
</evidence>
<sequence length="278" mass="31529">MICIYSFRLQLGYRKSCSYRCRKIERYSYYNDKERYRDIIAESGDKMAKGIIYIMKSVVPGLVKIGKTGSSNFEQRMYNLEHDGYRNVTGLKRIFAIEVENYDDKEALLHTIFAKSRVSDTELFALDVNTAIQLLSSFEGTVIYPKTETKGEIFADATENKESNLIPNGTYYFKRKKLSDNKIVSATAVVNNGRWTLLKGSVLGVTEDVGVTQKAKTVRASLPLDSNGKLLENVELGECSPYHAIVVVLNQHSNGWDDWVNGKGQSINIYRKKQEVKS</sequence>
<feature type="domain" description="Bacteriophage T5 Orf172 DNA-binding" evidence="1">
    <location>
        <begin position="57"/>
        <end position="138"/>
    </location>
</feature>
<organism evidence="2 3">
    <name type="scientific">Succiniclasticum ruminis DSM 9236</name>
    <dbReference type="NCBI Taxonomy" id="1123323"/>
    <lineage>
        <taxon>Bacteria</taxon>
        <taxon>Bacillati</taxon>
        <taxon>Bacillota</taxon>
        <taxon>Negativicutes</taxon>
        <taxon>Acidaminococcales</taxon>
        <taxon>Acidaminococcaceae</taxon>
        <taxon>Succiniclasticum</taxon>
    </lineage>
</organism>
<dbReference type="STRING" id="1123323.SAMN05216245_1296"/>
<dbReference type="Proteomes" id="UP000198896">
    <property type="component" value="Unassembled WGS sequence"/>
</dbReference>
<accession>A0A1I2E5Y0</accession>
<dbReference type="EMBL" id="FONL01000029">
    <property type="protein sequence ID" value="SFE88046.1"/>
    <property type="molecule type" value="Genomic_DNA"/>
</dbReference>
<evidence type="ECO:0000259" key="1">
    <source>
        <dbReference type="SMART" id="SM00974"/>
    </source>
</evidence>
<dbReference type="SMART" id="SM00974">
    <property type="entry name" value="T5orf172"/>
    <property type="match status" value="1"/>
</dbReference>